<gene>
    <name evidence="8" type="ORF">GCM10012278_00610</name>
</gene>
<feature type="region of interest" description="Disordered" evidence="5">
    <location>
        <begin position="426"/>
        <end position="445"/>
    </location>
</feature>
<evidence type="ECO:0000256" key="6">
    <source>
        <dbReference type="SAM" id="Phobius"/>
    </source>
</evidence>
<evidence type="ECO:0000256" key="5">
    <source>
        <dbReference type="SAM" id="MobiDB-lite"/>
    </source>
</evidence>
<keyword evidence="3 6" id="KW-1133">Transmembrane helix</keyword>
<comment type="caution">
    <text evidence="8">The sequence shown here is derived from an EMBL/GenBank/DDBJ whole genome shotgun (WGS) entry which is preliminary data.</text>
</comment>
<dbReference type="PANTHER" id="PTHR23530:SF1">
    <property type="entry name" value="PERMEASE, MAJOR FACILITATOR SUPERFAMILY-RELATED"/>
    <property type="match status" value="1"/>
</dbReference>
<keyword evidence="9" id="KW-1185">Reference proteome</keyword>
<protein>
    <recommendedName>
        <fullName evidence="7">Major facilitator superfamily (MFS) profile domain-containing protein</fullName>
    </recommendedName>
</protein>
<dbReference type="SUPFAM" id="SSF103473">
    <property type="entry name" value="MFS general substrate transporter"/>
    <property type="match status" value="1"/>
</dbReference>
<dbReference type="PROSITE" id="PS50850">
    <property type="entry name" value="MFS"/>
    <property type="match status" value="1"/>
</dbReference>
<keyword evidence="4 6" id="KW-0472">Membrane</keyword>
<comment type="subcellular location">
    <subcellularLocation>
        <location evidence="1">Cell membrane</location>
        <topology evidence="1">Multi-pass membrane protein</topology>
    </subcellularLocation>
</comment>
<feature type="transmembrane region" description="Helical" evidence="6">
    <location>
        <begin position="375"/>
        <end position="393"/>
    </location>
</feature>
<name>A0A917ZYV8_9ACTN</name>
<dbReference type="InterPro" id="IPR005829">
    <property type="entry name" value="Sugar_transporter_CS"/>
</dbReference>
<evidence type="ECO:0000256" key="3">
    <source>
        <dbReference type="ARBA" id="ARBA00022989"/>
    </source>
</evidence>
<dbReference type="Pfam" id="PF07690">
    <property type="entry name" value="MFS_1"/>
    <property type="match status" value="1"/>
</dbReference>
<feature type="transmembrane region" description="Helical" evidence="6">
    <location>
        <begin position="332"/>
        <end position="354"/>
    </location>
</feature>
<feature type="transmembrane region" description="Helical" evidence="6">
    <location>
        <begin position="140"/>
        <end position="160"/>
    </location>
</feature>
<feature type="transmembrane region" description="Helical" evidence="6">
    <location>
        <begin position="180"/>
        <end position="197"/>
    </location>
</feature>
<keyword evidence="2 6" id="KW-0812">Transmembrane</keyword>
<feature type="domain" description="Major facilitator superfamily (MFS) profile" evidence="7">
    <location>
        <begin position="6"/>
        <end position="423"/>
    </location>
</feature>
<feature type="transmembrane region" description="Helical" evidence="6">
    <location>
        <begin position="268"/>
        <end position="291"/>
    </location>
</feature>
<evidence type="ECO:0000313" key="8">
    <source>
        <dbReference type="EMBL" id="GGP00315.1"/>
    </source>
</evidence>
<proteinExistence type="predicted"/>
<dbReference type="PANTHER" id="PTHR23530">
    <property type="entry name" value="TRANSPORT PROTEIN-RELATED"/>
    <property type="match status" value="1"/>
</dbReference>
<accession>A0A917ZYV8</accession>
<dbReference type="Gene3D" id="1.20.1250.20">
    <property type="entry name" value="MFS general substrate transporter like domains"/>
    <property type="match status" value="1"/>
</dbReference>
<feature type="transmembrane region" description="Helical" evidence="6">
    <location>
        <begin position="303"/>
        <end position="326"/>
    </location>
</feature>
<dbReference type="EMBL" id="BMNK01000001">
    <property type="protein sequence ID" value="GGP00315.1"/>
    <property type="molecule type" value="Genomic_DNA"/>
</dbReference>
<dbReference type="GO" id="GO:0022857">
    <property type="term" value="F:transmembrane transporter activity"/>
    <property type="evidence" value="ECO:0007669"/>
    <property type="project" value="InterPro"/>
</dbReference>
<evidence type="ECO:0000259" key="7">
    <source>
        <dbReference type="PROSITE" id="PS50850"/>
    </source>
</evidence>
<evidence type="ECO:0000313" key="9">
    <source>
        <dbReference type="Proteomes" id="UP000660745"/>
    </source>
</evidence>
<feature type="transmembrane region" description="Helical" evidence="6">
    <location>
        <begin position="12"/>
        <end position="33"/>
    </location>
</feature>
<evidence type="ECO:0000256" key="4">
    <source>
        <dbReference type="ARBA" id="ARBA00023136"/>
    </source>
</evidence>
<sequence>MTARSAVRRYMLVTFLTWLPMGLMLPVMVLLMTERGLSLAQIGLCVTVFSLVTIGLELPTGGLADVLGRRVLLAASAVFTLAALILLAVSTTLWMFLVTGVIKGVARALSSGPATAWYVDTLHELEGRDADLRPGLARGGVMESVALAAGVLVGGFAPLLIPPGGVVASGVLVPLSAPPLMGAVAAGVLLVVALVALPEPAHRHRSLGSVLRDVPATIGEGVRLAVAGPVLRRLMLATAGAGVALTAVELLTPGRLAELAGTAEQGSTAYAVVAALGFAGSAAGSALAPGVARMAGGPAGGSVRGAVAGTLLTALSVGALAATAGLTGSAGLVSAGVAYVVLFAGLSVAGLLCLEMTHNAVGAAQRTTITSTGSLAIQSGGALSNLVFGALATGAGTAAAWWTAAVMILASALVFVRMPVASRPRPAMVQEGSGRPASGPVARPQ</sequence>
<feature type="transmembrane region" description="Helical" evidence="6">
    <location>
        <begin position="39"/>
        <end position="59"/>
    </location>
</feature>
<organism evidence="8 9">
    <name type="scientific">Nonomuraea glycinis</name>
    <dbReference type="NCBI Taxonomy" id="2047744"/>
    <lineage>
        <taxon>Bacteria</taxon>
        <taxon>Bacillati</taxon>
        <taxon>Actinomycetota</taxon>
        <taxon>Actinomycetes</taxon>
        <taxon>Streptosporangiales</taxon>
        <taxon>Streptosporangiaceae</taxon>
        <taxon>Nonomuraea</taxon>
    </lineage>
</organism>
<dbReference type="InterPro" id="IPR053160">
    <property type="entry name" value="MFS_DHA3_Transporter"/>
</dbReference>
<dbReference type="AlphaFoldDB" id="A0A917ZYV8"/>
<feature type="transmembrane region" description="Helical" evidence="6">
    <location>
        <begin position="71"/>
        <end position="89"/>
    </location>
</feature>
<dbReference type="InterPro" id="IPR011701">
    <property type="entry name" value="MFS"/>
</dbReference>
<reference evidence="8" key="1">
    <citation type="journal article" date="2014" name="Int. J. Syst. Evol. Microbiol.">
        <title>Complete genome sequence of Corynebacterium casei LMG S-19264T (=DSM 44701T), isolated from a smear-ripened cheese.</title>
        <authorList>
            <consortium name="US DOE Joint Genome Institute (JGI-PGF)"/>
            <person name="Walter F."/>
            <person name="Albersmeier A."/>
            <person name="Kalinowski J."/>
            <person name="Ruckert C."/>
        </authorList>
    </citation>
    <scope>NUCLEOTIDE SEQUENCE</scope>
    <source>
        <strain evidence="8">CGMCC 4.7430</strain>
    </source>
</reference>
<dbReference type="InterPro" id="IPR036259">
    <property type="entry name" value="MFS_trans_sf"/>
</dbReference>
<dbReference type="InterPro" id="IPR020846">
    <property type="entry name" value="MFS_dom"/>
</dbReference>
<evidence type="ECO:0000256" key="2">
    <source>
        <dbReference type="ARBA" id="ARBA00022692"/>
    </source>
</evidence>
<dbReference type="Proteomes" id="UP000660745">
    <property type="component" value="Unassembled WGS sequence"/>
</dbReference>
<dbReference type="PROSITE" id="PS00216">
    <property type="entry name" value="SUGAR_TRANSPORT_1"/>
    <property type="match status" value="1"/>
</dbReference>
<dbReference type="GO" id="GO:0005886">
    <property type="term" value="C:plasma membrane"/>
    <property type="evidence" value="ECO:0007669"/>
    <property type="project" value="UniProtKB-SubCell"/>
</dbReference>
<reference evidence="8" key="2">
    <citation type="submission" date="2020-09" db="EMBL/GenBank/DDBJ databases">
        <authorList>
            <person name="Sun Q."/>
            <person name="Zhou Y."/>
        </authorList>
    </citation>
    <scope>NUCLEOTIDE SEQUENCE</scope>
    <source>
        <strain evidence="8">CGMCC 4.7430</strain>
    </source>
</reference>
<evidence type="ECO:0000256" key="1">
    <source>
        <dbReference type="ARBA" id="ARBA00004651"/>
    </source>
</evidence>
<feature type="transmembrane region" description="Helical" evidence="6">
    <location>
        <begin position="399"/>
        <end position="416"/>
    </location>
</feature>
<dbReference type="RefSeq" id="WP_189136417.1">
    <property type="nucleotide sequence ID" value="NZ_BMNK01000001.1"/>
</dbReference>
<feature type="transmembrane region" description="Helical" evidence="6">
    <location>
        <begin position="230"/>
        <end position="248"/>
    </location>
</feature>